<reference evidence="1" key="1">
    <citation type="submission" date="2020-02" db="EMBL/GenBank/DDBJ databases">
        <authorList>
            <person name="Meier V. D."/>
        </authorList>
    </citation>
    <scope>NUCLEOTIDE SEQUENCE</scope>
    <source>
        <strain evidence="1">AVDCRST_MAG93</strain>
    </source>
</reference>
<sequence length="184" mass="21452">MSARTVRYYDYEENEELTCPRCGWNGTAKEGDTESYGELFDVSCPKCDQKLLIVSYPTRDETEEAAKGGNKQALEELSFLSSRHEFLESFERDRLRSPQQLPELEGEALSFVWDQEEDRTVIRIGDKVIWSEPAIYEGWERFNEVKNFLKQKYGPRFRRMTPTMESKLYLYGDDISSPGKISVD</sequence>
<evidence type="ECO:0000313" key="1">
    <source>
        <dbReference type="EMBL" id="CAA9343916.1"/>
    </source>
</evidence>
<organism evidence="1">
    <name type="scientific">uncultured Chloroflexia bacterium</name>
    <dbReference type="NCBI Taxonomy" id="1672391"/>
    <lineage>
        <taxon>Bacteria</taxon>
        <taxon>Bacillati</taxon>
        <taxon>Chloroflexota</taxon>
        <taxon>Chloroflexia</taxon>
        <taxon>environmental samples</taxon>
    </lineage>
</organism>
<proteinExistence type="predicted"/>
<dbReference type="AlphaFoldDB" id="A0A6J4LXY9"/>
<gene>
    <name evidence="1" type="ORF">AVDCRST_MAG93-6787</name>
</gene>
<protein>
    <submittedName>
        <fullName evidence="1">Uncharacterized protein</fullName>
    </submittedName>
</protein>
<name>A0A6J4LXY9_9CHLR</name>
<dbReference type="EMBL" id="CADCTR010002287">
    <property type="protein sequence ID" value="CAA9343916.1"/>
    <property type="molecule type" value="Genomic_DNA"/>
</dbReference>
<accession>A0A6J4LXY9</accession>